<dbReference type="InterPro" id="IPR017850">
    <property type="entry name" value="Alkaline_phosphatase_core_sf"/>
</dbReference>
<dbReference type="Pfam" id="PF04185">
    <property type="entry name" value="Phosphoesterase"/>
    <property type="match status" value="1"/>
</dbReference>
<proteinExistence type="predicted"/>
<dbReference type="AlphaFoldDB" id="A0ABD7S223"/>
<dbReference type="GO" id="GO:0016788">
    <property type="term" value="F:hydrolase activity, acting on ester bonds"/>
    <property type="evidence" value="ECO:0007669"/>
    <property type="project" value="UniProtKB-ARBA"/>
</dbReference>
<evidence type="ECO:0000313" key="2">
    <source>
        <dbReference type="EMBL" id="TWQ42685.1"/>
    </source>
</evidence>
<keyword evidence="3" id="KW-1185">Reference proteome</keyword>
<feature type="non-terminal residue" evidence="2">
    <location>
        <position position="1"/>
    </location>
</feature>
<comment type="caution">
    <text evidence="2">The sequence shown here is derived from an EMBL/GenBank/DDBJ whole genome shotgun (WGS) entry which is preliminary data.</text>
</comment>
<name>A0ABD7S223_XANVA</name>
<dbReference type="RefSeq" id="WP_276528659.1">
    <property type="nucleotide sequence ID" value="NZ_VOCK01000323.1"/>
</dbReference>
<feature type="non-terminal residue" evidence="2">
    <location>
        <position position="92"/>
    </location>
</feature>
<reference evidence="3" key="1">
    <citation type="journal article" date="2020" name="Phytopathology">
        <title>Genomic acquisitions in emerging populations of Xanthomonas vasicola pv. vasculorum infecting corn in the U.S. and Argentina.</title>
        <authorList>
            <person name="Perez-Quintero A.L."/>
        </authorList>
    </citation>
    <scope>NUCLEOTIDE SEQUENCE [LARGE SCALE GENOMIC DNA]</scope>
    <source>
        <strain evidence="3">Xvh-L</strain>
    </source>
</reference>
<sequence length="92" mass="10541">CNPVWSQPSADGRRLLPFAFDSQNTCAPLIKSLDHSWKAGHGQDPARWAEYDAWVPYKGELTMGYFQRHDIPYYHALADAFTICDGYYCSLH</sequence>
<evidence type="ECO:0000313" key="3">
    <source>
        <dbReference type="Proteomes" id="UP000320455"/>
    </source>
</evidence>
<accession>A0ABD7S223</accession>
<gene>
    <name evidence="2" type="ORF">FQK01_25310</name>
</gene>
<keyword evidence="1" id="KW-0378">Hydrolase</keyword>
<organism evidence="2 3">
    <name type="scientific">Xanthomonas vasicola</name>
    <dbReference type="NCBI Taxonomy" id="56459"/>
    <lineage>
        <taxon>Bacteria</taxon>
        <taxon>Pseudomonadati</taxon>
        <taxon>Pseudomonadota</taxon>
        <taxon>Gammaproteobacteria</taxon>
        <taxon>Lysobacterales</taxon>
        <taxon>Lysobacteraceae</taxon>
        <taxon>Xanthomonas</taxon>
    </lineage>
</organism>
<protein>
    <submittedName>
        <fullName evidence="2">Phospholipase C, phosphocholine-specific</fullName>
    </submittedName>
</protein>
<dbReference type="EMBL" id="VOCK01000323">
    <property type="protein sequence ID" value="TWQ42685.1"/>
    <property type="molecule type" value="Genomic_DNA"/>
</dbReference>
<dbReference type="Proteomes" id="UP000320455">
    <property type="component" value="Unassembled WGS sequence"/>
</dbReference>
<dbReference type="Gene3D" id="3.40.720.10">
    <property type="entry name" value="Alkaline Phosphatase, subunit A"/>
    <property type="match status" value="1"/>
</dbReference>
<dbReference type="InterPro" id="IPR007312">
    <property type="entry name" value="Phosphoesterase"/>
</dbReference>
<evidence type="ECO:0000256" key="1">
    <source>
        <dbReference type="ARBA" id="ARBA00022801"/>
    </source>
</evidence>